<dbReference type="AlphaFoldDB" id="A0A517ZDR4"/>
<dbReference type="Pfam" id="PF13531">
    <property type="entry name" value="SBP_bac_11"/>
    <property type="match status" value="1"/>
</dbReference>
<dbReference type="GO" id="GO:0030973">
    <property type="term" value="F:molybdate ion binding"/>
    <property type="evidence" value="ECO:0007669"/>
    <property type="project" value="TreeGrafter"/>
</dbReference>
<dbReference type="InterPro" id="IPR050682">
    <property type="entry name" value="ModA/WtpA"/>
</dbReference>
<dbReference type="GO" id="GO:0046872">
    <property type="term" value="F:metal ion binding"/>
    <property type="evidence" value="ECO:0007669"/>
    <property type="project" value="UniProtKB-KW"/>
</dbReference>
<dbReference type="KEGG" id="mri:Mal4_49660"/>
<proteinExistence type="inferred from homology"/>
<name>A0A517ZDR4_9PLAN</name>
<comment type="similarity">
    <text evidence="1">Belongs to the bacterial solute-binding protein ModA family.</text>
</comment>
<dbReference type="SUPFAM" id="SSF53850">
    <property type="entry name" value="Periplasmic binding protein-like II"/>
    <property type="match status" value="1"/>
</dbReference>
<evidence type="ECO:0000256" key="3">
    <source>
        <dbReference type="ARBA" id="ARBA00022729"/>
    </source>
</evidence>
<feature type="binding site" evidence="4">
    <location>
        <position position="175"/>
    </location>
    <ligand>
        <name>molybdate</name>
        <dbReference type="ChEBI" id="CHEBI:36264"/>
    </ligand>
</feature>
<protein>
    <submittedName>
        <fullName evidence="5">Molybdate-binding periplasmic protein</fullName>
    </submittedName>
</protein>
<reference evidence="5 6" key="1">
    <citation type="submission" date="2019-02" db="EMBL/GenBank/DDBJ databases">
        <title>Deep-cultivation of Planctomycetes and their phenomic and genomic characterization uncovers novel biology.</title>
        <authorList>
            <person name="Wiegand S."/>
            <person name="Jogler M."/>
            <person name="Boedeker C."/>
            <person name="Pinto D."/>
            <person name="Vollmers J."/>
            <person name="Rivas-Marin E."/>
            <person name="Kohn T."/>
            <person name="Peeters S.H."/>
            <person name="Heuer A."/>
            <person name="Rast P."/>
            <person name="Oberbeckmann S."/>
            <person name="Bunk B."/>
            <person name="Jeske O."/>
            <person name="Meyerdierks A."/>
            <person name="Storesund J.E."/>
            <person name="Kallscheuer N."/>
            <person name="Luecker S."/>
            <person name="Lage O.M."/>
            <person name="Pohl T."/>
            <person name="Merkel B.J."/>
            <person name="Hornburger P."/>
            <person name="Mueller R.-W."/>
            <person name="Bruemmer F."/>
            <person name="Labrenz M."/>
            <person name="Spormann A.M."/>
            <person name="Op den Camp H."/>
            <person name="Overmann J."/>
            <person name="Amann R."/>
            <person name="Jetten M.S.M."/>
            <person name="Mascher T."/>
            <person name="Medema M.H."/>
            <person name="Devos D.P."/>
            <person name="Kaster A.-K."/>
            <person name="Ovreas L."/>
            <person name="Rohde M."/>
            <person name="Galperin M.Y."/>
            <person name="Jogler C."/>
        </authorList>
    </citation>
    <scope>NUCLEOTIDE SEQUENCE [LARGE SCALE GENOMIC DNA]</scope>
    <source>
        <strain evidence="5 6">Mal4</strain>
    </source>
</reference>
<keyword evidence="3" id="KW-0732">Signal</keyword>
<dbReference type="Gene3D" id="3.40.190.10">
    <property type="entry name" value="Periplasmic binding protein-like II"/>
    <property type="match status" value="2"/>
</dbReference>
<evidence type="ECO:0000256" key="1">
    <source>
        <dbReference type="ARBA" id="ARBA00009175"/>
    </source>
</evidence>
<keyword evidence="2 4" id="KW-0479">Metal-binding</keyword>
<sequence>MKPQAWLTFLTVLVPALALSGCEKEDASSSGDVTILAAASTFNAVQEIAVQFRHEHGIDVQVSSGPSNGLARQIQAGAPADIFVSASPDWADAVADDGLEDDRRSLLSNSLVLVVPPGNPAGVTDPPDLVGPRVSHVALAGTSVPAGVYAEVALRDAGCFEQLEHAGRIVRGHDVRHTLNYVARGEVDAGVVYATDARIAPHVVAVYEFPAEVSEEIGYPFVLLKSAADREPARRFWEYLQTEAALEVFRRHGFRVLDETGPAVSGALTGDRKASADEIELSASPIAP</sequence>
<gene>
    <name evidence="5" type="primary">modA</name>
    <name evidence="5" type="ORF">Mal4_49660</name>
</gene>
<dbReference type="Proteomes" id="UP000320496">
    <property type="component" value="Chromosome"/>
</dbReference>
<dbReference type="InterPro" id="IPR005950">
    <property type="entry name" value="ModA"/>
</dbReference>
<accession>A0A517ZDR4</accession>
<feature type="binding site" evidence="4">
    <location>
        <position position="146"/>
    </location>
    <ligand>
        <name>molybdate</name>
        <dbReference type="ChEBI" id="CHEBI:36264"/>
    </ligand>
</feature>
<dbReference type="NCBIfam" id="TIGR01256">
    <property type="entry name" value="modA"/>
    <property type="match status" value="1"/>
</dbReference>
<keyword evidence="4" id="KW-0500">Molybdenum</keyword>
<evidence type="ECO:0000313" key="5">
    <source>
        <dbReference type="EMBL" id="QDU40608.1"/>
    </source>
</evidence>
<dbReference type="PANTHER" id="PTHR30632">
    <property type="entry name" value="MOLYBDATE-BINDING PERIPLASMIC PROTEIN"/>
    <property type="match status" value="1"/>
</dbReference>
<dbReference type="EMBL" id="CP036275">
    <property type="protein sequence ID" value="QDU40608.1"/>
    <property type="molecule type" value="Genomic_DNA"/>
</dbReference>
<dbReference type="PIRSF" id="PIRSF004846">
    <property type="entry name" value="ModA"/>
    <property type="match status" value="1"/>
</dbReference>
<feature type="binding site" evidence="4">
    <location>
        <position position="67"/>
    </location>
    <ligand>
        <name>molybdate</name>
        <dbReference type="ChEBI" id="CHEBI:36264"/>
    </ligand>
</feature>
<dbReference type="PANTHER" id="PTHR30632:SF0">
    <property type="entry name" value="SULFATE-BINDING PROTEIN"/>
    <property type="match status" value="1"/>
</dbReference>
<feature type="binding site" evidence="4">
    <location>
        <position position="40"/>
    </location>
    <ligand>
        <name>molybdate</name>
        <dbReference type="ChEBI" id="CHEBI:36264"/>
    </ligand>
</feature>
<dbReference type="RefSeq" id="WP_197443781.1">
    <property type="nucleotide sequence ID" value="NZ_CP036275.1"/>
</dbReference>
<dbReference type="GO" id="GO:0015689">
    <property type="term" value="P:molybdate ion transport"/>
    <property type="evidence" value="ECO:0007669"/>
    <property type="project" value="InterPro"/>
</dbReference>
<dbReference type="PROSITE" id="PS51257">
    <property type="entry name" value="PROKAR_LIPOPROTEIN"/>
    <property type="match status" value="1"/>
</dbReference>
<evidence type="ECO:0000256" key="4">
    <source>
        <dbReference type="PIRSR" id="PIRSR004846-1"/>
    </source>
</evidence>
<organism evidence="5 6">
    <name type="scientific">Maioricimonas rarisocia</name>
    <dbReference type="NCBI Taxonomy" id="2528026"/>
    <lineage>
        <taxon>Bacteria</taxon>
        <taxon>Pseudomonadati</taxon>
        <taxon>Planctomycetota</taxon>
        <taxon>Planctomycetia</taxon>
        <taxon>Planctomycetales</taxon>
        <taxon>Planctomycetaceae</taxon>
        <taxon>Maioricimonas</taxon>
    </lineage>
</organism>
<keyword evidence="6" id="KW-1185">Reference proteome</keyword>
<evidence type="ECO:0000256" key="2">
    <source>
        <dbReference type="ARBA" id="ARBA00022723"/>
    </source>
</evidence>
<evidence type="ECO:0000313" key="6">
    <source>
        <dbReference type="Proteomes" id="UP000320496"/>
    </source>
</evidence>
<feature type="binding site" evidence="4">
    <location>
        <position position="193"/>
    </location>
    <ligand>
        <name>molybdate</name>
        <dbReference type="ChEBI" id="CHEBI:36264"/>
    </ligand>
</feature>